<comment type="subcellular location">
    <subcellularLocation>
        <location evidence="2">Secreted</location>
        <location evidence="2">Cell wall</location>
    </subcellularLocation>
    <subcellularLocation>
        <location evidence="3">Secreted</location>
        <location evidence="3">Extracellular space</location>
        <location evidence="3">Extracellular matrix</location>
    </subcellularLocation>
</comment>
<sequence>MGGEYALRGPVKAAWNALGVRYNHDLNSGNPLGLAEVVENRCDGRRQFSSSIYTLNVHKLTETLAKRVIIEKGDGRKVATAVELVRDDKKILTARREVILAAGAYRTPQLLMLSGIGPAEELQRHGIEVLLDMPDVGLNFHDHPSVTQWWKLRSPEKNLSVGSPAFGGPILSKGIPLDFIVVPLDGLRGALAKDETGPDPNKHPLISVQRAHVETAIFMWRATPRTPKSKPTVVTSRPQLSA</sequence>
<dbReference type="KEGG" id="act:ACLA_075740"/>
<dbReference type="Gene3D" id="3.30.560.10">
    <property type="entry name" value="Glucose Oxidase, domain 3"/>
    <property type="match status" value="1"/>
</dbReference>
<evidence type="ECO:0000256" key="4">
    <source>
        <dbReference type="ARBA" id="ARBA00010790"/>
    </source>
</evidence>
<keyword evidence="15" id="KW-1185">Reference proteome</keyword>
<protein>
    <recommendedName>
        <fullName evidence="12">glucose oxidase</fullName>
        <ecNumber evidence="12">1.1.3.4</ecNumber>
    </recommendedName>
</protein>
<dbReference type="VEuPathDB" id="FungiDB:ACLA_075740"/>
<dbReference type="RefSeq" id="XP_001275961.1">
    <property type="nucleotide sequence ID" value="XM_001275960.1"/>
</dbReference>
<dbReference type="GO" id="GO:0050660">
    <property type="term" value="F:flavin adenine dinucleotide binding"/>
    <property type="evidence" value="ECO:0007669"/>
    <property type="project" value="InterPro"/>
</dbReference>
<dbReference type="EMBL" id="DS027045">
    <property type="protein sequence ID" value="EAW14535.1"/>
    <property type="molecule type" value="Genomic_DNA"/>
</dbReference>
<dbReference type="HOGENOM" id="CLU_1146963_0_0_1"/>
<dbReference type="Pfam" id="PF00732">
    <property type="entry name" value="GMC_oxred_N"/>
    <property type="match status" value="1"/>
</dbReference>
<accession>A1C814</accession>
<name>A1C814_ASPCL</name>
<evidence type="ECO:0000256" key="2">
    <source>
        <dbReference type="ARBA" id="ARBA00004191"/>
    </source>
</evidence>
<keyword evidence="9" id="KW-0274">FAD</keyword>
<evidence type="ECO:0000256" key="5">
    <source>
        <dbReference type="ARBA" id="ARBA00011738"/>
    </source>
</evidence>
<evidence type="ECO:0000313" key="14">
    <source>
        <dbReference type="EMBL" id="EAW14535.1"/>
    </source>
</evidence>
<dbReference type="PANTHER" id="PTHR11552:SF123">
    <property type="entry name" value="GMC OXIDOREDUCTASE (AFU_ORTHOLOGUE AFUA_2G01770)-RELATED"/>
    <property type="match status" value="1"/>
</dbReference>
<organism evidence="14 15">
    <name type="scientific">Aspergillus clavatus (strain ATCC 1007 / CBS 513.65 / DSM 816 / NCTC 3887 / NRRL 1 / QM 1276 / 107)</name>
    <dbReference type="NCBI Taxonomy" id="344612"/>
    <lineage>
        <taxon>Eukaryota</taxon>
        <taxon>Fungi</taxon>
        <taxon>Dikarya</taxon>
        <taxon>Ascomycota</taxon>
        <taxon>Pezizomycotina</taxon>
        <taxon>Eurotiomycetes</taxon>
        <taxon>Eurotiomycetidae</taxon>
        <taxon>Eurotiales</taxon>
        <taxon>Aspergillaceae</taxon>
        <taxon>Aspergillus</taxon>
        <taxon>Aspergillus subgen. Fumigati</taxon>
    </lineage>
</organism>
<evidence type="ECO:0000256" key="7">
    <source>
        <dbReference type="ARBA" id="ARBA00022530"/>
    </source>
</evidence>
<dbReference type="OrthoDB" id="269227at2759"/>
<dbReference type="Gene3D" id="4.10.450.10">
    <property type="entry name" value="Glucose Oxidase, domain 2"/>
    <property type="match status" value="1"/>
</dbReference>
<dbReference type="eggNOG" id="KOG1238">
    <property type="taxonomic scope" value="Eukaryota"/>
</dbReference>
<keyword evidence="7" id="KW-0964">Secreted</keyword>
<dbReference type="GO" id="GO:0046562">
    <property type="term" value="F:beta-D-glucose oxidase activity"/>
    <property type="evidence" value="ECO:0007669"/>
    <property type="project" value="UniProtKB-EC"/>
</dbReference>
<evidence type="ECO:0000256" key="11">
    <source>
        <dbReference type="ARBA" id="ARBA00049435"/>
    </source>
</evidence>
<evidence type="ECO:0000256" key="8">
    <source>
        <dbReference type="ARBA" id="ARBA00022630"/>
    </source>
</evidence>
<dbReference type="PROSITE" id="PS00624">
    <property type="entry name" value="GMC_OXRED_2"/>
    <property type="match status" value="1"/>
</dbReference>
<proteinExistence type="inferred from homology"/>
<dbReference type="InterPro" id="IPR036188">
    <property type="entry name" value="FAD/NAD-bd_sf"/>
</dbReference>
<dbReference type="GeneID" id="4707662"/>
<evidence type="ECO:0000256" key="10">
    <source>
        <dbReference type="ARBA" id="ARBA00023002"/>
    </source>
</evidence>
<keyword evidence="8" id="KW-0285">Flavoprotein</keyword>
<evidence type="ECO:0000256" key="6">
    <source>
        <dbReference type="ARBA" id="ARBA00022512"/>
    </source>
</evidence>
<dbReference type="InterPro" id="IPR027424">
    <property type="entry name" value="Glucose_Oxidase_domain_2"/>
</dbReference>
<comment type="subunit">
    <text evidence="5">Homodimer.</text>
</comment>
<dbReference type="PANTHER" id="PTHR11552">
    <property type="entry name" value="GLUCOSE-METHANOL-CHOLINE GMC OXIDOREDUCTASE"/>
    <property type="match status" value="1"/>
</dbReference>
<feature type="domain" description="Glucose-methanol-choline oxidoreductase N-terminal" evidence="13">
    <location>
        <begin position="103"/>
        <end position="117"/>
    </location>
</feature>
<evidence type="ECO:0000256" key="12">
    <source>
        <dbReference type="ARBA" id="ARBA00049722"/>
    </source>
</evidence>
<dbReference type="Proteomes" id="UP000006701">
    <property type="component" value="Unassembled WGS sequence"/>
</dbReference>
<evidence type="ECO:0000313" key="15">
    <source>
        <dbReference type="Proteomes" id="UP000006701"/>
    </source>
</evidence>
<dbReference type="Gene3D" id="3.50.50.60">
    <property type="entry name" value="FAD/NAD(P)-binding domain"/>
    <property type="match status" value="1"/>
</dbReference>
<dbReference type="EC" id="1.1.3.4" evidence="12"/>
<evidence type="ECO:0000256" key="3">
    <source>
        <dbReference type="ARBA" id="ARBA00004498"/>
    </source>
</evidence>
<dbReference type="STRING" id="344612.A1C814"/>
<dbReference type="SUPFAM" id="SSF51905">
    <property type="entry name" value="FAD/NAD(P)-binding domain"/>
    <property type="match status" value="1"/>
</dbReference>
<dbReference type="AlphaFoldDB" id="A1C814"/>
<gene>
    <name evidence="14" type="ORF">ACLA_075740</name>
</gene>
<keyword evidence="6" id="KW-0134">Cell wall</keyword>
<dbReference type="InterPro" id="IPR012132">
    <property type="entry name" value="GMC_OxRdtase"/>
</dbReference>
<keyword evidence="7" id="KW-0272">Extracellular matrix</keyword>
<comment type="similarity">
    <text evidence="4">Belongs to the GMC oxidoreductase family.</text>
</comment>
<reference evidence="14 15" key="1">
    <citation type="journal article" date="2008" name="PLoS Genet.">
        <title>Genomic islands in the pathogenic filamentous fungus Aspergillus fumigatus.</title>
        <authorList>
            <person name="Fedorova N.D."/>
            <person name="Khaldi N."/>
            <person name="Joardar V.S."/>
            <person name="Maiti R."/>
            <person name="Amedeo P."/>
            <person name="Anderson M.J."/>
            <person name="Crabtree J."/>
            <person name="Silva J.C."/>
            <person name="Badger J.H."/>
            <person name="Albarraq A."/>
            <person name="Angiuoli S."/>
            <person name="Bussey H."/>
            <person name="Bowyer P."/>
            <person name="Cotty P.J."/>
            <person name="Dyer P.S."/>
            <person name="Egan A."/>
            <person name="Galens K."/>
            <person name="Fraser-Liggett C.M."/>
            <person name="Haas B.J."/>
            <person name="Inman J.M."/>
            <person name="Kent R."/>
            <person name="Lemieux S."/>
            <person name="Malavazi I."/>
            <person name="Orvis J."/>
            <person name="Roemer T."/>
            <person name="Ronning C.M."/>
            <person name="Sundaram J.P."/>
            <person name="Sutton G."/>
            <person name="Turner G."/>
            <person name="Venter J.C."/>
            <person name="White O.R."/>
            <person name="Whitty B.R."/>
            <person name="Youngman P."/>
            <person name="Wolfe K.H."/>
            <person name="Goldman G.H."/>
            <person name="Wortman J.R."/>
            <person name="Jiang B."/>
            <person name="Denning D.W."/>
            <person name="Nierman W.C."/>
        </authorList>
    </citation>
    <scope>NUCLEOTIDE SEQUENCE [LARGE SCALE GENOMIC DNA]</scope>
    <source>
        <strain evidence="15">ATCC 1007 / CBS 513.65 / DSM 816 / NCTC 3887 / NRRL 1</strain>
    </source>
</reference>
<evidence type="ECO:0000259" key="13">
    <source>
        <dbReference type="PROSITE" id="PS00624"/>
    </source>
</evidence>
<keyword evidence="10" id="KW-0560">Oxidoreductase</keyword>
<evidence type="ECO:0000256" key="9">
    <source>
        <dbReference type="ARBA" id="ARBA00022827"/>
    </source>
</evidence>
<comment type="catalytic activity">
    <reaction evidence="11">
        <text>beta-D-glucose + O2 = D-glucono-1,5-lactone + H2O2</text>
        <dbReference type="Rhea" id="RHEA:11428"/>
        <dbReference type="ChEBI" id="CHEBI:15379"/>
        <dbReference type="ChEBI" id="CHEBI:15903"/>
        <dbReference type="ChEBI" id="CHEBI:16217"/>
        <dbReference type="ChEBI" id="CHEBI:16240"/>
        <dbReference type="EC" id="1.1.3.4"/>
    </reaction>
    <physiologicalReaction direction="left-to-right" evidence="11">
        <dbReference type="Rhea" id="RHEA:11429"/>
    </physiologicalReaction>
</comment>
<comment type="cofactor">
    <cofactor evidence="1">
        <name>FAD</name>
        <dbReference type="ChEBI" id="CHEBI:57692"/>
    </cofactor>
</comment>
<dbReference type="InterPro" id="IPR000172">
    <property type="entry name" value="GMC_OxRdtase_N"/>
</dbReference>
<dbReference type="OMA" id="IFMWRAT"/>
<evidence type="ECO:0000256" key="1">
    <source>
        <dbReference type="ARBA" id="ARBA00001974"/>
    </source>
</evidence>